<accession>A0A016U8Q9</accession>
<evidence type="ECO:0008006" key="4">
    <source>
        <dbReference type="Google" id="ProtNLM"/>
    </source>
</evidence>
<name>A0A016U8Q9_9BILA</name>
<sequence>MCKTVNFRLYDIPTVVVAECVDTNPSMCQEMKEKEALGCNYRPHSDYCCQTCKPGGEEPSSPREEQTEPPSTQRPAPSPHCYDNSPTVCEFLVEENSLDCYSNVVRSLCCHTCEVHSD</sequence>
<dbReference type="Proteomes" id="UP000024635">
    <property type="component" value="Unassembled WGS sequence"/>
</dbReference>
<evidence type="ECO:0000256" key="1">
    <source>
        <dbReference type="SAM" id="MobiDB-lite"/>
    </source>
</evidence>
<gene>
    <name evidence="2" type="primary">Acey_s0053.g2407</name>
    <name evidence="2" type="ORF">Y032_0053g2407</name>
</gene>
<evidence type="ECO:0000313" key="2">
    <source>
        <dbReference type="EMBL" id="EYC10983.1"/>
    </source>
</evidence>
<comment type="caution">
    <text evidence="2">The sequence shown here is derived from an EMBL/GenBank/DDBJ whole genome shotgun (WGS) entry which is preliminary data.</text>
</comment>
<reference evidence="3" key="1">
    <citation type="journal article" date="2015" name="Nat. Genet.">
        <title>The genome and transcriptome of the zoonotic hookworm Ancylostoma ceylanicum identify infection-specific gene families.</title>
        <authorList>
            <person name="Schwarz E.M."/>
            <person name="Hu Y."/>
            <person name="Antoshechkin I."/>
            <person name="Miller M.M."/>
            <person name="Sternberg P.W."/>
            <person name="Aroian R.V."/>
        </authorList>
    </citation>
    <scope>NUCLEOTIDE SEQUENCE</scope>
    <source>
        <strain evidence="3">HY135</strain>
    </source>
</reference>
<dbReference type="AlphaFoldDB" id="A0A016U8Q9"/>
<proteinExistence type="predicted"/>
<organism evidence="2 3">
    <name type="scientific">Ancylostoma ceylanicum</name>
    <dbReference type="NCBI Taxonomy" id="53326"/>
    <lineage>
        <taxon>Eukaryota</taxon>
        <taxon>Metazoa</taxon>
        <taxon>Ecdysozoa</taxon>
        <taxon>Nematoda</taxon>
        <taxon>Chromadorea</taxon>
        <taxon>Rhabditida</taxon>
        <taxon>Rhabditina</taxon>
        <taxon>Rhabditomorpha</taxon>
        <taxon>Strongyloidea</taxon>
        <taxon>Ancylostomatidae</taxon>
        <taxon>Ancylostomatinae</taxon>
        <taxon>Ancylostoma</taxon>
    </lineage>
</organism>
<feature type="region of interest" description="Disordered" evidence="1">
    <location>
        <begin position="54"/>
        <end position="79"/>
    </location>
</feature>
<keyword evidence="3" id="KW-1185">Reference proteome</keyword>
<dbReference type="EMBL" id="JARK01001389">
    <property type="protein sequence ID" value="EYC10983.1"/>
    <property type="molecule type" value="Genomic_DNA"/>
</dbReference>
<protein>
    <recommendedName>
        <fullName evidence="4">ShKT domain-containing protein</fullName>
    </recommendedName>
</protein>
<evidence type="ECO:0000313" key="3">
    <source>
        <dbReference type="Proteomes" id="UP000024635"/>
    </source>
</evidence>